<sequence length="447" mass="49191">MSGVSNDGATKNANTATKPPVGRKGGNPSKPGAVQSTLEAFMGGNGGAGASSGQNDSLPTQDHQIAVPDGMALLNGPRAQPTPTVSRPPTPPNLVGSSGLAVLDSTTASASSAQLPPPGPSDFNIRRNNSIKYYSKARKVPDPLDSAQKAFAEMLNRMGLEDLYDDVDPHAISYTWARPTRNASDTDGAVEERSPTRIDYIFGSSTLPFLATQARIKEYKDSDHRAVCVSCMGTNDQPRPAAKYKFDARLLLDADFTHYCESVLIKLARDGAPEAGWDLAKKQIMSRARQLSTDRDQNAKRQQELLETELRMTERSMAELRIQGGNTKELERCRTRLESELHALLNERAEAARIRTARRWRLENERNFKLFFSLEKEAQRALTIPSLKGRRHGLSPTPSTSSRRSAAFTRLCTPVSRPSRPPRRKCFIAPRLASCWTRKTTSVWALT</sequence>
<feature type="coiled-coil region" evidence="1">
    <location>
        <begin position="303"/>
        <end position="354"/>
    </location>
</feature>
<protein>
    <recommendedName>
        <fullName evidence="5">Endonuclease/exonuclease/phosphatase domain-containing protein</fullName>
    </recommendedName>
</protein>
<dbReference type="InterPro" id="IPR036691">
    <property type="entry name" value="Endo/exonu/phosph_ase_sf"/>
</dbReference>
<feature type="compositionally biased region" description="Low complexity" evidence="2">
    <location>
        <begin position="395"/>
        <end position="407"/>
    </location>
</feature>
<dbReference type="EMBL" id="KE346372">
    <property type="protein sequence ID" value="KJE96968.1"/>
    <property type="molecule type" value="Genomic_DNA"/>
</dbReference>
<dbReference type="AlphaFoldDB" id="A0A0D2WWN4"/>
<evidence type="ECO:0000256" key="1">
    <source>
        <dbReference type="SAM" id="Coils"/>
    </source>
</evidence>
<feature type="compositionally biased region" description="Polar residues" evidence="2">
    <location>
        <begin position="1"/>
        <end position="17"/>
    </location>
</feature>
<evidence type="ECO:0000313" key="3">
    <source>
        <dbReference type="EMBL" id="KJE96968.1"/>
    </source>
</evidence>
<feature type="region of interest" description="Disordered" evidence="2">
    <location>
        <begin position="1"/>
        <end position="99"/>
    </location>
</feature>
<dbReference type="Gene3D" id="3.60.10.10">
    <property type="entry name" value="Endonuclease/exonuclease/phosphatase"/>
    <property type="match status" value="1"/>
</dbReference>
<gene>
    <name evidence="3" type="ORF">CAOG_010068</name>
</gene>
<feature type="region of interest" description="Disordered" evidence="2">
    <location>
        <begin position="388"/>
        <end position="408"/>
    </location>
</feature>
<reference evidence="4" key="1">
    <citation type="submission" date="2011-02" db="EMBL/GenBank/DDBJ databases">
        <title>The Genome Sequence of Capsaspora owczarzaki ATCC 30864.</title>
        <authorList>
            <person name="Russ C."/>
            <person name="Cuomo C."/>
            <person name="Burger G."/>
            <person name="Gray M.W."/>
            <person name="Holland P.W.H."/>
            <person name="King N."/>
            <person name="Lang F.B.F."/>
            <person name="Roger A.J."/>
            <person name="Ruiz-Trillo I."/>
            <person name="Young S.K."/>
            <person name="Zeng Q."/>
            <person name="Gargeya S."/>
            <person name="Alvarado L."/>
            <person name="Berlin A."/>
            <person name="Chapman S.B."/>
            <person name="Chen Z."/>
            <person name="Freedman E."/>
            <person name="Gellesch M."/>
            <person name="Goldberg J."/>
            <person name="Griggs A."/>
            <person name="Gujja S."/>
            <person name="Heilman E."/>
            <person name="Heiman D."/>
            <person name="Howarth C."/>
            <person name="Mehta T."/>
            <person name="Neiman D."/>
            <person name="Pearson M."/>
            <person name="Roberts A."/>
            <person name="Saif S."/>
            <person name="Shea T."/>
            <person name="Shenoy N."/>
            <person name="Sisk P."/>
            <person name="Stolte C."/>
            <person name="Sykes S."/>
            <person name="White J."/>
            <person name="Yandava C."/>
            <person name="Haas B."/>
            <person name="Nusbaum C."/>
            <person name="Birren B."/>
        </authorList>
    </citation>
    <scope>NUCLEOTIDE SEQUENCE</scope>
    <source>
        <strain evidence="4">ATCC 30864</strain>
    </source>
</reference>
<keyword evidence="4" id="KW-1185">Reference proteome</keyword>
<name>A0A0D2WWN4_CAPO3</name>
<proteinExistence type="predicted"/>
<dbReference type="SUPFAM" id="SSF56219">
    <property type="entry name" value="DNase I-like"/>
    <property type="match status" value="1"/>
</dbReference>
<evidence type="ECO:0008006" key="5">
    <source>
        <dbReference type="Google" id="ProtNLM"/>
    </source>
</evidence>
<dbReference type="InParanoid" id="A0A0D2WWN4"/>
<feature type="compositionally biased region" description="Polar residues" evidence="2">
    <location>
        <begin position="54"/>
        <end position="63"/>
    </location>
</feature>
<organism evidence="3 4">
    <name type="scientific">Capsaspora owczarzaki (strain ATCC 30864)</name>
    <dbReference type="NCBI Taxonomy" id="595528"/>
    <lineage>
        <taxon>Eukaryota</taxon>
        <taxon>Filasterea</taxon>
        <taxon>Capsaspora</taxon>
    </lineage>
</organism>
<evidence type="ECO:0000313" key="4">
    <source>
        <dbReference type="Proteomes" id="UP000008743"/>
    </source>
</evidence>
<dbReference type="PhylomeDB" id="A0A0D2WWN4"/>
<keyword evidence="1" id="KW-0175">Coiled coil</keyword>
<evidence type="ECO:0000256" key="2">
    <source>
        <dbReference type="SAM" id="MobiDB-lite"/>
    </source>
</evidence>
<accession>A0A0D2WWN4</accession>
<dbReference type="Proteomes" id="UP000008743">
    <property type="component" value="Unassembled WGS sequence"/>
</dbReference>